<feature type="domain" description="STAS" evidence="3">
    <location>
        <begin position="12"/>
        <end position="122"/>
    </location>
</feature>
<dbReference type="CDD" id="cd07043">
    <property type="entry name" value="STAS_anti-anti-sigma_factors"/>
    <property type="match status" value="1"/>
</dbReference>
<dbReference type="InterPro" id="IPR003658">
    <property type="entry name" value="Anti-sigma_ant"/>
</dbReference>
<dbReference type="GO" id="GO:0043856">
    <property type="term" value="F:anti-sigma factor antagonist activity"/>
    <property type="evidence" value="ECO:0007669"/>
    <property type="project" value="InterPro"/>
</dbReference>
<dbReference type="EMBL" id="PGXC01000035">
    <property type="protein sequence ID" value="PKK88768.1"/>
    <property type="molecule type" value="Genomic_DNA"/>
</dbReference>
<evidence type="ECO:0000313" key="5">
    <source>
        <dbReference type="Proteomes" id="UP000233256"/>
    </source>
</evidence>
<dbReference type="PANTHER" id="PTHR33495">
    <property type="entry name" value="ANTI-SIGMA FACTOR ANTAGONIST TM_1081-RELATED-RELATED"/>
    <property type="match status" value="1"/>
</dbReference>
<gene>
    <name evidence="4" type="ORF">CVV64_17355</name>
</gene>
<evidence type="ECO:0000256" key="1">
    <source>
        <dbReference type="ARBA" id="ARBA00009013"/>
    </source>
</evidence>
<dbReference type="AlphaFoldDB" id="A0A2N1PK91"/>
<dbReference type="Pfam" id="PF01740">
    <property type="entry name" value="STAS"/>
    <property type="match status" value="1"/>
</dbReference>
<dbReference type="PANTHER" id="PTHR33495:SF2">
    <property type="entry name" value="ANTI-SIGMA FACTOR ANTAGONIST TM_1081-RELATED"/>
    <property type="match status" value="1"/>
</dbReference>
<sequence length="152" mass="17095">MSSDVGEKMDNQKYTIRREKDIVLLELRNEIDSSAGLAELIELTESLLQAGEDKVIINLDKVTFVDSSAVGWLIRLKKQTNATGGDLKLVQAPEFVIRLLGILHLEKLLEIYGDEEAALDGFKVVCPSCSRKIERNDPFCRFCGHRMKAVEE</sequence>
<dbReference type="InterPro" id="IPR036513">
    <property type="entry name" value="STAS_dom_sf"/>
</dbReference>
<dbReference type="Gene3D" id="3.30.750.24">
    <property type="entry name" value="STAS domain"/>
    <property type="match status" value="1"/>
</dbReference>
<evidence type="ECO:0000256" key="2">
    <source>
        <dbReference type="RuleBase" id="RU003749"/>
    </source>
</evidence>
<dbReference type="Proteomes" id="UP000233256">
    <property type="component" value="Unassembled WGS sequence"/>
</dbReference>
<dbReference type="PROSITE" id="PS50801">
    <property type="entry name" value="STAS"/>
    <property type="match status" value="1"/>
</dbReference>
<comment type="similarity">
    <text evidence="1 2">Belongs to the anti-sigma-factor antagonist family.</text>
</comment>
<protein>
    <recommendedName>
        <fullName evidence="2">Anti-sigma factor antagonist</fullName>
    </recommendedName>
</protein>
<accession>A0A2N1PK91</accession>
<proteinExistence type="inferred from homology"/>
<organism evidence="4 5">
    <name type="scientific">Candidatus Wallbacteria bacterium HGW-Wallbacteria-1</name>
    <dbReference type="NCBI Taxonomy" id="2013854"/>
    <lineage>
        <taxon>Bacteria</taxon>
        <taxon>Candidatus Walliibacteriota</taxon>
    </lineage>
</organism>
<evidence type="ECO:0000313" key="4">
    <source>
        <dbReference type="EMBL" id="PKK88768.1"/>
    </source>
</evidence>
<dbReference type="NCBIfam" id="TIGR00377">
    <property type="entry name" value="ant_ant_sig"/>
    <property type="match status" value="1"/>
</dbReference>
<dbReference type="SUPFAM" id="SSF52091">
    <property type="entry name" value="SpoIIaa-like"/>
    <property type="match status" value="1"/>
</dbReference>
<reference evidence="4 5" key="1">
    <citation type="journal article" date="2017" name="ISME J.">
        <title>Potential for microbial H2 and metal transformations associated with novel bacteria and archaea in deep terrestrial subsurface sediments.</title>
        <authorList>
            <person name="Hernsdorf A.W."/>
            <person name="Amano Y."/>
            <person name="Miyakawa K."/>
            <person name="Ise K."/>
            <person name="Suzuki Y."/>
            <person name="Anantharaman K."/>
            <person name="Probst A."/>
            <person name="Burstein D."/>
            <person name="Thomas B.C."/>
            <person name="Banfield J.F."/>
        </authorList>
    </citation>
    <scope>NUCLEOTIDE SEQUENCE [LARGE SCALE GENOMIC DNA]</scope>
    <source>
        <strain evidence="4">HGW-Wallbacteria-1</strain>
    </source>
</reference>
<dbReference type="InterPro" id="IPR002645">
    <property type="entry name" value="STAS_dom"/>
</dbReference>
<evidence type="ECO:0000259" key="3">
    <source>
        <dbReference type="PROSITE" id="PS50801"/>
    </source>
</evidence>
<name>A0A2N1PK91_9BACT</name>
<comment type="caution">
    <text evidence="4">The sequence shown here is derived from an EMBL/GenBank/DDBJ whole genome shotgun (WGS) entry which is preliminary data.</text>
</comment>